<name>A0ABN2ZWV4_9ACTN</name>
<sequence length="284" mass="31031">MNDLAPPLPPIPEGFRLPFHYGALHNVGIDYLVPLERVNGHLAGTGLSPAVLDGKACVSFNYQLYFAQFDFGPSVTQEIELNIIAFPTASSSLLPDLTYEQFAHGVDQTKLRGNWRIQVACDAPIAIRAGKMLFNEPKFPAWFKTVMPSPNADPGAVWKVECLAADLTPDGNDIIRHDKPLFSFEADLLGLLPAPVSIAPFTEYGTDPAQRTLAAPLNVYQPYQHYTLDGRGRERVGLTVEDPSSPVGRDLLALTEGAHAVGVWSYQSPTVAAQNRPYYTATKP</sequence>
<evidence type="ECO:0000313" key="2">
    <source>
        <dbReference type="Proteomes" id="UP001422759"/>
    </source>
</evidence>
<reference evidence="1 2" key="1">
    <citation type="journal article" date="2019" name="Int. J. Syst. Evol. Microbiol.">
        <title>The Global Catalogue of Microorganisms (GCM) 10K type strain sequencing project: providing services to taxonomists for standard genome sequencing and annotation.</title>
        <authorList>
            <consortium name="The Broad Institute Genomics Platform"/>
            <consortium name="The Broad Institute Genome Sequencing Center for Infectious Disease"/>
            <person name="Wu L."/>
            <person name="Ma J."/>
        </authorList>
    </citation>
    <scope>NUCLEOTIDE SEQUENCE [LARGE SCALE GENOMIC DNA]</scope>
    <source>
        <strain evidence="1 2">JCM 14560</strain>
    </source>
</reference>
<comment type="caution">
    <text evidence="1">The sequence shown here is derived from an EMBL/GenBank/DDBJ whole genome shotgun (WGS) entry which is preliminary data.</text>
</comment>
<gene>
    <name evidence="1" type="ORF">GCM10009760_41640</name>
</gene>
<dbReference type="Proteomes" id="UP001422759">
    <property type="component" value="Unassembled WGS sequence"/>
</dbReference>
<dbReference type="RefSeq" id="WP_344467258.1">
    <property type="nucleotide sequence ID" value="NZ_BAAANT010000025.1"/>
</dbReference>
<evidence type="ECO:0000313" key="1">
    <source>
        <dbReference type="EMBL" id="GAA2148967.1"/>
    </source>
</evidence>
<organism evidence="1 2">
    <name type="scientific">Kitasatospora kazusensis</name>
    <dbReference type="NCBI Taxonomy" id="407974"/>
    <lineage>
        <taxon>Bacteria</taxon>
        <taxon>Bacillati</taxon>
        <taxon>Actinomycetota</taxon>
        <taxon>Actinomycetes</taxon>
        <taxon>Kitasatosporales</taxon>
        <taxon>Streptomycetaceae</taxon>
        <taxon>Kitasatospora</taxon>
    </lineage>
</organism>
<protein>
    <recommendedName>
        <fullName evidence="3">Acetoacetate decarboxylase</fullName>
    </recommendedName>
</protein>
<proteinExistence type="predicted"/>
<dbReference type="EMBL" id="BAAANT010000025">
    <property type="protein sequence ID" value="GAA2148967.1"/>
    <property type="molecule type" value="Genomic_DNA"/>
</dbReference>
<keyword evidence="2" id="KW-1185">Reference proteome</keyword>
<accession>A0ABN2ZWV4</accession>
<evidence type="ECO:0008006" key="3">
    <source>
        <dbReference type="Google" id="ProtNLM"/>
    </source>
</evidence>